<dbReference type="FunFam" id="3.40.50.300:FF:001091">
    <property type="entry name" value="Probable disease resistance protein At1g61300"/>
    <property type="match status" value="1"/>
</dbReference>
<evidence type="ECO:0000256" key="3">
    <source>
        <dbReference type="ARBA" id="ARBA00022737"/>
    </source>
</evidence>
<dbReference type="SUPFAM" id="SSF52058">
    <property type="entry name" value="L domain-like"/>
    <property type="match status" value="1"/>
</dbReference>
<dbReference type="Proteomes" id="UP000092600">
    <property type="component" value="Unassembled WGS sequence"/>
</dbReference>
<feature type="domain" description="Disease resistance protein winged helix" evidence="8">
    <location>
        <begin position="482"/>
        <end position="552"/>
    </location>
</feature>
<gene>
    <name evidence="10" type="ORF">ACMD2_19551</name>
</gene>
<name>A0A199UI24_ANACO</name>
<dbReference type="Gene3D" id="1.20.5.4130">
    <property type="match status" value="1"/>
</dbReference>
<dbReference type="InterPro" id="IPR036388">
    <property type="entry name" value="WH-like_DNA-bd_sf"/>
</dbReference>
<evidence type="ECO:0000256" key="1">
    <source>
        <dbReference type="ARBA" id="ARBA00008894"/>
    </source>
</evidence>
<dbReference type="Gene3D" id="3.40.50.300">
    <property type="entry name" value="P-loop containing nucleotide triphosphate hydrolases"/>
    <property type="match status" value="1"/>
</dbReference>
<evidence type="ECO:0000259" key="8">
    <source>
        <dbReference type="Pfam" id="PF23559"/>
    </source>
</evidence>
<evidence type="ECO:0000259" key="7">
    <source>
        <dbReference type="Pfam" id="PF18052"/>
    </source>
</evidence>
<dbReference type="Gene3D" id="1.10.8.430">
    <property type="entry name" value="Helical domain of apoptotic protease-activating factors"/>
    <property type="match status" value="1"/>
</dbReference>
<evidence type="ECO:0000256" key="2">
    <source>
        <dbReference type="ARBA" id="ARBA00022614"/>
    </source>
</evidence>
<dbReference type="PANTHER" id="PTHR23155:SF931">
    <property type="entry name" value="OS01G0547000 PROTEIN"/>
    <property type="match status" value="1"/>
</dbReference>
<keyword evidence="5" id="KW-0611">Plant defense</keyword>
<accession>A0A199UI24</accession>
<keyword evidence="2" id="KW-0433">Leucine-rich repeat</keyword>
<feature type="domain" description="Disease resistance R13L4/SHOC-2-like LRR" evidence="9">
    <location>
        <begin position="596"/>
        <end position="917"/>
    </location>
</feature>
<dbReference type="SUPFAM" id="SSF52540">
    <property type="entry name" value="P-loop containing nucleoside triphosphate hydrolases"/>
    <property type="match status" value="1"/>
</dbReference>
<dbReference type="InterPro" id="IPR058922">
    <property type="entry name" value="WHD_DRP"/>
</dbReference>
<dbReference type="Pfam" id="PF00931">
    <property type="entry name" value="NB-ARC"/>
    <property type="match status" value="1"/>
</dbReference>
<dbReference type="InterPro" id="IPR044974">
    <property type="entry name" value="Disease_R_plants"/>
</dbReference>
<protein>
    <submittedName>
        <fullName evidence="10">Disease resistance protein RPM1</fullName>
    </submittedName>
</protein>
<dbReference type="InterPro" id="IPR027417">
    <property type="entry name" value="P-loop_NTPase"/>
</dbReference>
<keyword evidence="3" id="KW-0677">Repeat</keyword>
<dbReference type="Pfam" id="PF18052">
    <property type="entry name" value="Rx_N"/>
    <property type="match status" value="1"/>
</dbReference>
<dbReference type="Gene3D" id="1.10.10.10">
    <property type="entry name" value="Winged helix-like DNA-binding domain superfamily/Winged helix DNA-binding domain"/>
    <property type="match status" value="1"/>
</dbReference>
<dbReference type="PANTHER" id="PTHR23155">
    <property type="entry name" value="DISEASE RESISTANCE PROTEIN RP"/>
    <property type="match status" value="1"/>
</dbReference>
<dbReference type="CDD" id="cd14798">
    <property type="entry name" value="RX-CC_like"/>
    <property type="match status" value="1"/>
</dbReference>
<dbReference type="InterPro" id="IPR042197">
    <property type="entry name" value="Apaf_helical"/>
</dbReference>
<dbReference type="Pfam" id="PF23559">
    <property type="entry name" value="WHD_DRP"/>
    <property type="match status" value="1"/>
</dbReference>
<keyword evidence="4" id="KW-0547">Nucleotide-binding</keyword>
<dbReference type="InterPro" id="IPR041118">
    <property type="entry name" value="Rx_N"/>
</dbReference>
<organism evidence="10 11">
    <name type="scientific">Ananas comosus</name>
    <name type="common">Pineapple</name>
    <name type="synonym">Ananas ananas</name>
    <dbReference type="NCBI Taxonomy" id="4615"/>
    <lineage>
        <taxon>Eukaryota</taxon>
        <taxon>Viridiplantae</taxon>
        <taxon>Streptophyta</taxon>
        <taxon>Embryophyta</taxon>
        <taxon>Tracheophyta</taxon>
        <taxon>Spermatophyta</taxon>
        <taxon>Magnoliopsida</taxon>
        <taxon>Liliopsida</taxon>
        <taxon>Poales</taxon>
        <taxon>Bromeliaceae</taxon>
        <taxon>Bromelioideae</taxon>
        <taxon>Ananas</taxon>
    </lineage>
</organism>
<dbReference type="Gene3D" id="3.80.10.10">
    <property type="entry name" value="Ribonuclease Inhibitor"/>
    <property type="match status" value="2"/>
</dbReference>
<evidence type="ECO:0000256" key="4">
    <source>
        <dbReference type="ARBA" id="ARBA00022741"/>
    </source>
</evidence>
<reference evidence="10 11" key="1">
    <citation type="journal article" date="2016" name="DNA Res.">
        <title>The draft genome of MD-2 pineapple using hybrid error correction of long reads.</title>
        <authorList>
            <person name="Redwan R.M."/>
            <person name="Saidin A."/>
            <person name="Kumar S.V."/>
        </authorList>
    </citation>
    <scope>NUCLEOTIDE SEQUENCE [LARGE SCALE GENOMIC DNA]</scope>
    <source>
        <strain evidence="11">cv. MD2</strain>
        <tissue evidence="10">Leaf</tissue>
    </source>
</reference>
<evidence type="ECO:0000259" key="6">
    <source>
        <dbReference type="Pfam" id="PF00931"/>
    </source>
</evidence>
<dbReference type="GO" id="GO:0043531">
    <property type="term" value="F:ADP binding"/>
    <property type="evidence" value="ECO:0007669"/>
    <property type="project" value="InterPro"/>
</dbReference>
<proteinExistence type="inferred from homology"/>
<dbReference type="AlphaFoldDB" id="A0A199UI24"/>
<dbReference type="GO" id="GO:0009626">
    <property type="term" value="P:plant-type hypersensitive response"/>
    <property type="evidence" value="ECO:0007669"/>
    <property type="project" value="UniProtKB-ARBA"/>
</dbReference>
<dbReference type="InterPro" id="IPR032675">
    <property type="entry name" value="LRR_dom_sf"/>
</dbReference>
<dbReference type="PRINTS" id="PR00364">
    <property type="entry name" value="DISEASERSIST"/>
</dbReference>
<dbReference type="GO" id="GO:0042742">
    <property type="term" value="P:defense response to bacterium"/>
    <property type="evidence" value="ECO:0007669"/>
    <property type="project" value="UniProtKB-ARBA"/>
</dbReference>
<comment type="similarity">
    <text evidence="1">Belongs to the disease resistance NB-LRR family.</text>
</comment>
<evidence type="ECO:0000259" key="9">
    <source>
        <dbReference type="Pfam" id="PF23598"/>
    </source>
</evidence>
<comment type="caution">
    <text evidence="10">The sequence shown here is derived from an EMBL/GenBank/DDBJ whole genome shotgun (WGS) entry which is preliminary data.</text>
</comment>
<dbReference type="Pfam" id="PF23598">
    <property type="entry name" value="LRR_14"/>
    <property type="match status" value="1"/>
</dbReference>
<feature type="domain" description="Disease resistance N-terminal" evidence="7">
    <location>
        <begin position="55"/>
        <end position="143"/>
    </location>
</feature>
<feature type="domain" description="NB-ARC" evidence="6">
    <location>
        <begin position="219"/>
        <end position="391"/>
    </location>
</feature>
<dbReference type="InterPro" id="IPR038005">
    <property type="entry name" value="RX-like_CC"/>
</dbReference>
<dbReference type="FunFam" id="1.10.10.10:FF:000322">
    <property type="entry name" value="Probable disease resistance protein At1g63360"/>
    <property type="match status" value="1"/>
</dbReference>
<dbReference type="GO" id="GO:0002758">
    <property type="term" value="P:innate immune response-activating signaling pathway"/>
    <property type="evidence" value="ECO:0007669"/>
    <property type="project" value="UniProtKB-ARBA"/>
</dbReference>
<dbReference type="InterPro" id="IPR002182">
    <property type="entry name" value="NB-ARC"/>
</dbReference>
<evidence type="ECO:0000313" key="10">
    <source>
        <dbReference type="EMBL" id="OAY64542.1"/>
    </source>
</evidence>
<dbReference type="EMBL" id="LSRQ01007821">
    <property type="protein sequence ID" value="OAY64542.1"/>
    <property type="molecule type" value="Genomic_DNA"/>
</dbReference>
<evidence type="ECO:0000256" key="5">
    <source>
        <dbReference type="ARBA" id="ARBA00022821"/>
    </source>
</evidence>
<evidence type="ECO:0000313" key="11">
    <source>
        <dbReference type="Proteomes" id="UP000092600"/>
    </source>
</evidence>
<sequence length="968" mass="111552">MGDVKRKDASWLLHCTSISSLTPQALNLLLQELLWLQLNSEEVPMAEAVVSLASEATKSATSLLRTRISAMKELPEDISDIKHEHESMLSFLQIAERLKEKDEITKTFIKQTRDLAFNIEDIIDEFTCKLGEEQGGVLPKIVKRCRNITTWCRLSKRLNKIKIKLQNNKKERRERYDMSRMENEARPLIVASGSKSPAELPHFVEEDDIVGIDEYRDLLLRWLKDEDEQQRQPMIISVLGMGGLGKTTLVTHVYNIIKASFDACAWVAVSQSYETDDLLRKILKEFCREDREKREAPNNIDTMDYRSLVETIRTYLQCKKYVLILDDVWSTDVLGKIKYALLNSNCKSRIVLTTRIRNVALLANENRMFELKPLEADHSWDLFCKNAFWKSANKICSPPLEQCAKKIVERCGGLPLAIVSIARLLSFRVQTGSEWEKVYKDLEWYLTNNVLEHHKKVHNILKLSLDNLPHYLRNCFLYCSSFPEDYQIESGRLIRLWVAEGFIEENRGITMEEVAEDYLNELVHRCLLQVVRRDEVGRVQKCRMHDIIRVLALSESKELSFCIVYEHSRTILRGSKARRLSILSNISNYSTEDKSHLRSVLVFNNSMSYDLLKSVLRSSTFLRVLELQGALIEKLPSEICNLFNLHYLGLRETKIKELPRSIGKLRNLQILDTGVSAIEKLPKEITELQKLRHLILPGNLGKNINAIAGIWRLKGLQTLEYIEATTEIVRNVEALTELRTFSIKGVRTNHCADLWNSITKMNHLNYLDVSSVRGQELQQLGILRLPLPIKELCLHGELDKNSLPELATSFGSLINLTRLTLTYAKLDEDTFPYLQALPALMFLELWGAYNGIKLHFQATSFPKLKEFLIYDAPKPSQVEIERGAMASLNTLRLVRCPELKELPHGIEYLTTLQYLYIIYPAEELVELLLGGGEGDHNNDWRTRVCHIPNFIIWFDRDGNGKLVKERIQ</sequence>
<dbReference type="InterPro" id="IPR055414">
    <property type="entry name" value="LRR_R13L4/SHOC2-like"/>
</dbReference>